<evidence type="ECO:0000313" key="9">
    <source>
        <dbReference type="EMBL" id="ARM61065.1"/>
    </source>
</evidence>
<dbReference type="EMBL" id="KY315531">
    <property type="protein sequence ID" value="ARM07081.1"/>
    <property type="molecule type" value="Genomic_DNA"/>
</dbReference>
<evidence type="ECO:0000313" key="2">
    <source>
        <dbReference type="EMBL" id="ARM07081.1"/>
    </source>
</evidence>
<evidence type="ECO:0000313" key="10">
    <source>
        <dbReference type="EMBL" id="ARM61300.1"/>
    </source>
</evidence>
<reference evidence="10" key="1">
    <citation type="journal article" date="2018" name="BMC Genomics">
        <title>Comparative genomic, transcriptomic, and proteomic reannotation of human herpesvirus 6.</title>
        <authorList>
            <person name="Greninger A.L."/>
            <person name="Knudsen G.M."/>
            <person name="Roychoudhury P."/>
            <person name="Hanson D.J."/>
            <person name="Sedlak R.H."/>
            <person name="Xie H."/>
            <person name="Guan J."/>
            <person name="Nguyen T."/>
            <person name="Peddu V."/>
            <person name="Boeckh M."/>
            <person name="Huang M.L."/>
            <person name="Cook L."/>
            <person name="Depledge D.P."/>
            <person name="Zerr D.M."/>
            <person name="Koelle D.M."/>
            <person name="Gantt S."/>
            <person name="Yoshikawa T."/>
            <person name="Caserta M."/>
            <person name="Hill J.A."/>
            <person name="Jerome K.R."/>
        </authorList>
    </citation>
    <scope>NUCLEOTIDE SEQUENCE</scope>
    <source>
        <strain evidence="10">HP104A5</strain>
        <strain evidence="1">HP15A11</strain>
        <strain evidence="2">HP23A7</strain>
        <strain evidence="9">HP73C5</strain>
        <strain evidence="3">HP73F12</strain>
        <strain evidence="4">HP88D9</strain>
        <strain evidence="5">HP94B11</strain>
        <strain evidence="6">HP96H12</strain>
        <strain evidence="7">JHPT-D12</strain>
        <strain evidence="8">JHPT-G1</strain>
    </source>
</reference>
<dbReference type="EMBL" id="KY290183">
    <property type="protein sequence ID" value="ARM61065.1"/>
    <property type="molecule type" value="Genomic_DNA"/>
</dbReference>
<dbReference type="EMBL" id="KY315558">
    <property type="protein sequence ID" value="ARM10243.1"/>
    <property type="molecule type" value="Genomic_DNA"/>
</dbReference>
<dbReference type="EMBL" id="KY274508">
    <property type="protein sequence ID" value="ARK01287.1"/>
    <property type="molecule type" value="Genomic_DNA"/>
</dbReference>
<name>A0A1W6J5C3_9BETA</name>
<evidence type="ECO:0000313" key="6">
    <source>
        <dbReference type="EMBL" id="ARM09523.1"/>
    </source>
</evidence>
<dbReference type="EMBL" id="KY315545">
    <property type="protein sequence ID" value="ARM08677.1"/>
    <property type="molecule type" value="Genomic_DNA"/>
</dbReference>
<accession>A0A1W6J5C3</accession>
<evidence type="ECO:0000313" key="8">
    <source>
        <dbReference type="EMBL" id="ARM10243.1"/>
    </source>
</evidence>
<evidence type="ECO:0000313" key="1">
    <source>
        <dbReference type="EMBL" id="ARK01287.1"/>
    </source>
</evidence>
<dbReference type="EMBL" id="KY315555">
    <property type="protein sequence ID" value="ARM09886.1"/>
    <property type="molecule type" value="Genomic_DNA"/>
</dbReference>
<evidence type="ECO:0000313" key="5">
    <source>
        <dbReference type="EMBL" id="ARM09171.1"/>
    </source>
</evidence>
<evidence type="ECO:0000313" key="4">
    <source>
        <dbReference type="EMBL" id="ARM08677.1"/>
    </source>
</evidence>
<organism evidence="10">
    <name type="scientific">Human betaherpesvirus 6</name>
    <dbReference type="NCBI Taxonomy" id="10368"/>
    <lineage>
        <taxon>Viruses</taxon>
        <taxon>Duplodnaviria</taxon>
        <taxon>Heunggongvirae</taxon>
        <taxon>Peploviricota</taxon>
        <taxon>Herviviricetes</taxon>
        <taxon>Herpesvirales</taxon>
        <taxon>Orthoherpesviridae</taxon>
        <taxon>Betaherpesvirinae</taxon>
        <taxon>Roseolovirus</taxon>
    </lineage>
</organism>
<dbReference type="EMBL" id="KY315549">
    <property type="protein sequence ID" value="ARM09171.1"/>
    <property type="molecule type" value="Genomic_DNA"/>
</dbReference>
<evidence type="ECO:0000313" key="7">
    <source>
        <dbReference type="EMBL" id="ARM09886.1"/>
    </source>
</evidence>
<dbReference type="EMBL" id="KY290185">
    <property type="protein sequence ID" value="ARM61300.1"/>
    <property type="molecule type" value="Genomic_DNA"/>
</dbReference>
<proteinExistence type="predicted"/>
<protein>
    <submittedName>
        <fullName evidence="10">Glycoprotein Q1</fullName>
    </submittedName>
    <submittedName>
        <fullName evidence="1">U99</fullName>
    </submittedName>
</protein>
<sequence length="93" mass="10453">MFGDIIICVPLSADSKGVRNFKDKIMPMGLSQILSSSLGLHLSLLYGAFGSNYNSLAYMRRLKPLTAMTAIAFCPMTTKLELRQNYKMKETLW</sequence>
<dbReference type="EMBL" id="KY315552">
    <property type="protein sequence ID" value="ARM09523.1"/>
    <property type="molecule type" value="Genomic_DNA"/>
</dbReference>
<dbReference type="EMBL" id="KY315540">
    <property type="protein sequence ID" value="ARM08073.1"/>
    <property type="molecule type" value="Genomic_DNA"/>
</dbReference>
<evidence type="ECO:0000313" key="3">
    <source>
        <dbReference type="EMBL" id="ARM08073.1"/>
    </source>
</evidence>